<keyword evidence="5" id="KW-1185">Reference proteome</keyword>
<evidence type="ECO:0000256" key="1">
    <source>
        <dbReference type="ARBA" id="ARBA00001933"/>
    </source>
</evidence>
<dbReference type="InterPro" id="IPR004839">
    <property type="entry name" value="Aminotransferase_I/II_large"/>
</dbReference>
<evidence type="ECO:0000313" key="4">
    <source>
        <dbReference type="EMBL" id="MDF3835199.1"/>
    </source>
</evidence>
<dbReference type="GO" id="GO:0008483">
    <property type="term" value="F:transaminase activity"/>
    <property type="evidence" value="ECO:0007669"/>
    <property type="project" value="UniProtKB-KW"/>
</dbReference>
<evidence type="ECO:0000313" key="5">
    <source>
        <dbReference type="Proteomes" id="UP001216674"/>
    </source>
</evidence>
<comment type="cofactor">
    <cofactor evidence="1">
        <name>pyridoxal 5'-phosphate</name>
        <dbReference type="ChEBI" id="CHEBI:597326"/>
    </cofactor>
</comment>
<keyword evidence="4" id="KW-0032">Aminotransferase</keyword>
<dbReference type="Proteomes" id="UP001216674">
    <property type="component" value="Unassembled WGS sequence"/>
</dbReference>
<dbReference type="Gene3D" id="3.40.640.10">
    <property type="entry name" value="Type I PLP-dependent aspartate aminotransferase-like (Major domain)"/>
    <property type="match status" value="1"/>
</dbReference>
<gene>
    <name evidence="4" type="ORF">P3W85_19860</name>
</gene>
<accession>A0ABT6ARF1</accession>
<dbReference type="InterPro" id="IPR015424">
    <property type="entry name" value="PyrdxlP-dep_Trfase"/>
</dbReference>
<dbReference type="EMBL" id="JARJLM010000336">
    <property type="protein sequence ID" value="MDF3835199.1"/>
    <property type="molecule type" value="Genomic_DNA"/>
</dbReference>
<comment type="caution">
    <text evidence="4">The sequence shown here is derived from an EMBL/GenBank/DDBJ whole genome shotgun (WGS) entry which is preliminary data.</text>
</comment>
<proteinExistence type="predicted"/>
<dbReference type="SUPFAM" id="SSF53383">
    <property type="entry name" value="PLP-dependent transferases"/>
    <property type="match status" value="1"/>
</dbReference>
<keyword evidence="2" id="KW-0808">Transferase</keyword>
<dbReference type="InterPro" id="IPR015422">
    <property type="entry name" value="PyrdxlP-dep_Trfase_small"/>
</dbReference>
<sequence>MEQISIGYGAIALPDEALATPSRSHSGIVRLDIALRGSTRDFLDAPAPDPRKRADEFHAWMQARVDFGGFPYAKTLLGNPRPVSTLRLADGREISGLNFSSQDYLNLSTHSCVTEVAIEAIRQFGLHSAGSTALAGNCALSTELEIAIAELVHTEYVSLFPTGWAAGFGAVKALIRPTDHVVIDQLAHNCLLEGAAAATRNVHIQRHLDIEHARRLLTRIRAKDCLNGILLVTEGVFSMNSDSPDIRAMQALAAEYDAVLLVDVAHDLGCMGPGGTGQIGIQGMLGQVDLVMGSFSKSFASNGGFVASNRPAVKEYLRFYASPNTFSNALSPVQVATILKSTRIIQSSEGETRRKALMNAIHALRTALELRGRIVLGSPSPIVPVHVGTDAVARLACGVMAERGLITNLVEYPAVSLNTARLRLQVMSEHSAFDCKLAAEIADASVKHANDTVFGH</sequence>
<name>A0ABT6ARF1_9BURK</name>
<dbReference type="Gene3D" id="3.90.1150.10">
    <property type="entry name" value="Aspartate Aminotransferase, domain 1"/>
    <property type="match status" value="1"/>
</dbReference>
<dbReference type="Pfam" id="PF00155">
    <property type="entry name" value="Aminotran_1_2"/>
    <property type="match status" value="1"/>
</dbReference>
<feature type="domain" description="Aminotransferase class I/classII large" evidence="3">
    <location>
        <begin position="97"/>
        <end position="436"/>
    </location>
</feature>
<dbReference type="PANTHER" id="PTHR13693">
    <property type="entry name" value="CLASS II AMINOTRANSFERASE/8-AMINO-7-OXONONANOATE SYNTHASE"/>
    <property type="match status" value="1"/>
</dbReference>
<dbReference type="InterPro" id="IPR015421">
    <property type="entry name" value="PyrdxlP-dep_Trfase_major"/>
</dbReference>
<evidence type="ECO:0000259" key="3">
    <source>
        <dbReference type="Pfam" id="PF00155"/>
    </source>
</evidence>
<dbReference type="InterPro" id="IPR050087">
    <property type="entry name" value="AON_synthase_class-II"/>
</dbReference>
<organism evidence="4 5">
    <name type="scientific">Cupriavidus basilensis</name>
    <dbReference type="NCBI Taxonomy" id="68895"/>
    <lineage>
        <taxon>Bacteria</taxon>
        <taxon>Pseudomonadati</taxon>
        <taxon>Pseudomonadota</taxon>
        <taxon>Betaproteobacteria</taxon>
        <taxon>Burkholderiales</taxon>
        <taxon>Burkholderiaceae</taxon>
        <taxon>Cupriavidus</taxon>
    </lineage>
</organism>
<reference evidence="4 5" key="1">
    <citation type="submission" date="2023-03" db="EMBL/GenBank/DDBJ databases">
        <title>Draft assemblies of triclosan tolerant bacteria isolated from returned activated sludge.</title>
        <authorList>
            <person name="Van Hamelsveld S."/>
        </authorList>
    </citation>
    <scope>NUCLEOTIDE SEQUENCE [LARGE SCALE GENOMIC DNA]</scope>
    <source>
        <strain evidence="4 5">GW210010_S58</strain>
    </source>
</reference>
<dbReference type="RefSeq" id="WP_276266063.1">
    <property type="nucleotide sequence ID" value="NZ_JARJLM010000336.1"/>
</dbReference>
<evidence type="ECO:0000256" key="2">
    <source>
        <dbReference type="ARBA" id="ARBA00022679"/>
    </source>
</evidence>
<dbReference type="PANTHER" id="PTHR13693:SF103">
    <property type="entry name" value="AMINOTRANSFERASE CLASS I_CLASSII DOMAIN-CONTAINING PROTEIN"/>
    <property type="match status" value="1"/>
</dbReference>
<protein>
    <submittedName>
        <fullName evidence="4">Aminotransferase class I/II-fold pyridoxal phosphate-dependent enzyme</fullName>
    </submittedName>
</protein>